<keyword evidence="3 6" id="KW-0269">Exonuclease</keyword>
<evidence type="ECO:0000256" key="3">
    <source>
        <dbReference type="ARBA" id="ARBA00022839"/>
    </source>
</evidence>
<dbReference type="NCBIfam" id="NF005927">
    <property type="entry name" value="PRK07942.1"/>
    <property type="match status" value="1"/>
</dbReference>
<organism evidence="6 7">
    <name type="scientific">Subtercola lobariae</name>
    <dbReference type="NCBI Taxonomy" id="1588641"/>
    <lineage>
        <taxon>Bacteria</taxon>
        <taxon>Bacillati</taxon>
        <taxon>Actinomycetota</taxon>
        <taxon>Actinomycetes</taxon>
        <taxon>Micrococcales</taxon>
        <taxon>Microbacteriaceae</taxon>
        <taxon>Subtercola</taxon>
    </lineage>
</organism>
<dbReference type="PANTHER" id="PTHR30231:SF4">
    <property type="entry name" value="PROTEIN NEN2"/>
    <property type="match status" value="1"/>
</dbReference>
<evidence type="ECO:0000256" key="1">
    <source>
        <dbReference type="ARBA" id="ARBA00022722"/>
    </source>
</evidence>
<dbReference type="GO" id="GO:0005829">
    <property type="term" value="C:cytosol"/>
    <property type="evidence" value="ECO:0007669"/>
    <property type="project" value="TreeGrafter"/>
</dbReference>
<dbReference type="SUPFAM" id="SSF53098">
    <property type="entry name" value="Ribonuclease H-like"/>
    <property type="match status" value="1"/>
</dbReference>
<reference evidence="6 7" key="1">
    <citation type="journal article" date="2014" name="Int. J. Syst. Evol. Microbiol.">
        <title>Complete genome sequence of Corynebacterium casei LMG S-19264T (=DSM 44701T), isolated from a smear-ripened cheese.</title>
        <authorList>
            <consortium name="US DOE Joint Genome Institute (JGI-PGF)"/>
            <person name="Walter F."/>
            <person name="Albersmeier A."/>
            <person name="Kalinowski J."/>
            <person name="Ruckert C."/>
        </authorList>
    </citation>
    <scope>NUCLEOTIDE SEQUENCE [LARGE SCALE GENOMIC DNA]</scope>
    <source>
        <strain evidence="6 7">CGMCC 1.12976</strain>
    </source>
</reference>
<dbReference type="Gene3D" id="3.30.420.10">
    <property type="entry name" value="Ribonuclease H-like superfamily/Ribonuclease H"/>
    <property type="match status" value="1"/>
</dbReference>
<dbReference type="PANTHER" id="PTHR30231">
    <property type="entry name" value="DNA POLYMERASE III SUBUNIT EPSILON"/>
    <property type="match status" value="1"/>
</dbReference>
<dbReference type="GO" id="GO:0003676">
    <property type="term" value="F:nucleic acid binding"/>
    <property type="evidence" value="ECO:0007669"/>
    <property type="project" value="InterPro"/>
</dbReference>
<feature type="domain" description="Exonuclease" evidence="5">
    <location>
        <begin position="75"/>
        <end position="251"/>
    </location>
</feature>
<evidence type="ECO:0000313" key="7">
    <source>
        <dbReference type="Proteomes" id="UP000598775"/>
    </source>
</evidence>
<dbReference type="InterPro" id="IPR013520">
    <property type="entry name" value="Ribonucl_H"/>
</dbReference>
<sequence>MQPTLFDIEPGEVLPLVQPHGRHVVAEPAAAPYVPLARPARSGGPTTVNARSEASPARSSVAVLEAPAGPAWAHRLVVFDLETTGIDVETSRIVTANVSVIDHLGDTLSRLDWMANPGIPIPEQASAVHGVSTERAVAEGRVAADVIAEIVDALTAALDDGLSLVIYNAPYDLTLLDREARRYGIIPLREPLPVVDPLVIDKALDRYRKGKRTLEAAALHYEVELLDAHDAGADAIAAGRVAQSLARRYEAELDITQHQLHHAQVAWAREQAASFEDYMRRTKDPTFTARAGWPIC</sequence>
<accession>A0A917F0D8</accession>
<comment type="caution">
    <text evidence="6">The sequence shown here is derived from an EMBL/GenBank/DDBJ whole genome shotgun (WGS) entry which is preliminary data.</text>
</comment>
<evidence type="ECO:0000313" key="6">
    <source>
        <dbReference type="EMBL" id="GGF32413.1"/>
    </source>
</evidence>
<protein>
    <submittedName>
        <fullName evidence="6">3'-5' exonuclease</fullName>
    </submittedName>
</protein>
<dbReference type="CDD" id="cd06127">
    <property type="entry name" value="DEDDh"/>
    <property type="match status" value="1"/>
</dbReference>
<gene>
    <name evidence="6" type="ORF">GCM10011399_26960</name>
</gene>
<dbReference type="Proteomes" id="UP000598775">
    <property type="component" value="Unassembled WGS sequence"/>
</dbReference>
<dbReference type="AlphaFoldDB" id="A0A917F0D8"/>
<dbReference type="InterPro" id="IPR012337">
    <property type="entry name" value="RNaseH-like_sf"/>
</dbReference>
<keyword evidence="2" id="KW-0378">Hydrolase</keyword>
<evidence type="ECO:0000256" key="4">
    <source>
        <dbReference type="SAM" id="MobiDB-lite"/>
    </source>
</evidence>
<keyword evidence="7" id="KW-1185">Reference proteome</keyword>
<evidence type="ECO:0000259" key="5">
    <source>
        <dbReference type="SMART" id="SM00479"/>
    </source>
</evidence>
<dbReference type="GO" id="GO:0008408">
    <property type="term" value="F:3'-5' exonuclease activity"/>
    <property type="evidence" value="ECO:0007669"/>
    <property type="project" value="TreeGrafter"/>
</dbReference>
<keyword evidence="1" id="KW-0540">Nuclease</keyword>
<dbReference type="Pfam" id="PF00929">
    <property type="entry name" value="RNase_T"/>
    <property type="match status" value="1"/>
</dbReference>
<dbReference type="SMART" id="SM00479">
    <property type="entry name" value="EXOIII"/>
    <property type="match status" value="1"/>
</dbReference>
<name>A0A917F0D8_9MICO</name>
<feature type="region of interest" description="Disordered" evidence="4">
    <location>
        <begin position="36"/>
        <end position="56"/>
    </location>
</feature>
<evidence type="ECO:0000256" key="2">
    <source>
        <dbReference type="ARBA" id="ARBA00022801"/>
    </source>
</evidence>
<proteinExistence type="predicted"/>
<dbReference type="EMBL" id="BMGP01000005">
    <property type="protein sequence ID" value="GGF32413.1"/>
    <property type="molecule type" value="Genomic_DNA"/>
</dbReference>
<dbReference type="InterPro" id="IPR036397">
    <property type="entry name" value="RNaseH_sf"/>
</dbReference>